<dbReference type="EMBL" id="PHQY01000322">
    <property type="protein sequence ID" value="PJO44917.1"/>
    <property type="molecule type" value="Genomic_DNA"/>
</dbReference>
<dbReference type="InterPro" id="IPR006523">
    <property type="entry name" value="RinA"/>
</dbReference>
<evidence type="ECO:0000313" key="1">
    <source>
        <dbReference type="EMBL" id="PJO44917.1"/>
    </source>
</evidence>
<accession>A0A2M9QA12</accession>
<name>A0A2M9QA12_9BACI</name>
<comment type="caution">
    <text evidence="1">The sequence shown here is derived from an EMBL/GenBank/DDBJ whole genome shotgun (WGS) entry which is preliminary data.</text>
</comment>
<reference evidence="1 2" key="1">
    <citation type="submission" date="2017-11" db="EMBL/GenBank/DDBJ databases">
        <title>Bacterial isolate from king chilli rhizosphere.</title>
        <authorList>
            <person name="Takhelmayum P."/>
            <person name="Sarangthem I."/>
        </authorList>
    </citation>
    <scope>NUCLEOTIDE SEQUENCE [LARGE SCALE GENOMIC DNA]</scope>
    <source>
        <strain evidence="2">t26</strain>
    </source>
</reference>
<dbReference type="RefSeq" id="WP_100542206.1">
    <property type="nucleotide sequence ID" value="NZ_PHQY01000322.1"/>
</dbReference>
<evidence type="ECO:0000313" key="2">
    <source>
        <dbReference type="Proteomes" id="UP000232101"/>
    </source>
</evidence>
<gene>
    <name evidence="1" type="ORF">CWD94_04320</name>
</gene>
<organism evidence="1 2">
    <name type="scientific">Lysinibacillus xylanilyticus</name>
    <dbReference type="NCBI Taxonomy" id="582475"/>
    <lineage>
        <taxon>Bacteria</taxon>
        <taxon>Bacillati</taxon>
        <taxon>Bacillota</taxon>
        <taxon>Bacilli</taxon>
        <taxon>Bacillales</taxon>
        <taxon>Bacillaceae</taxon>
        <taxon>Lysinibacillus</taxon>
    </lineage>
</organism>
<dbReference type="InterPro" id="IPR013324">
    <property type="entry name" value="RNA_pol_sigma_r3/r4-like"/>
</dbReference>
<dbReference type="NCBIfam" id="TIGR01636">
    <property type="entry name" value="phage_rinA"/>
    <property type="match status" value="1"/>
</dbReference>
<dbReference type="SUPFAM" id="SSF88659">
    <property type="entry name" value="Sigma3 and sigma4 domains of RNA polymerase sigma factors"/>
    <property type="match status" value="1"/>
</dbReference>
<sequence>MRLSIDFIRSNLLLPTSSPVEEIVIKWDEDRHLKSLYAFKEAVELTLSEFNDENKEIFFAHWLDVNEPSWEEIAEKLYMSVAKVYRKRRIIIEILDKHSGELG</sequence>
<dbReference type="AlphaFoldDB" id="A0A2M9QA12"/>
<protein>
    <submittedName>
        <fullName evidence="1">Transcriptional regulator</fullName>
    </submittedName>
</protein>
<proteinExistence type="predicted"/>
<dbReference type="Proteomes" id="UP000232101">
    <property type="component" value="Unassembled WGS sequence"/>
</dbReference>